<dbReference type="InterPro" id="IPR045851">
    <property type="entry name" value="AMP-bd_C_sf"/>
</dbReference>
<comment type="caution">
    <text evidence="3">The sequence shown here is derived from an EMBL/GenBank/DDBJ whole genome shotgun (WGS) entry which is preliminary data.</text>
</comment>
<dbReference type="PANTHER" id="PTHR43767">
    <property type="entry name" value="LONG-CHAIN-FATTY-ACID--COA LIGASE"/>
    <property type="match status" value="1"/>
</dbReference>
<keyword evidence="3" id="KW-0436">Ligase</keyword>
<name>A0ABW5RM42_9BACI</name>
<dbReference type="GO" id="GO:0016874">
    <property type="term" value="F:ligase activity"/>
    <property type="evidence" value="ECO:0007669"/>
    <property type="project" value="UniProtKB-KW"/>
</dbReference>
<organism evidence="3 4">
    <name type="scientific">Bacillus seohaeanensis</name>
    <dbReference type="NCBI Taxonomy" id="284580"/>
    <lineage>
        <taxon>Bacteria</taxon>
        <taxon>Bacillati</taxon>
        <taxon>Bacillota</taxon>
        <taxon>Bacilli</taxon>
        <taxon>Bacillales</taxon>
        <taxon>Bacillaceae</taxon>
        <taxon>Bacillus</taxon>
    </lineage>
</organism>
<keyword evidence="4" id="KW-1185">Reference proteome</keyword>
<dbReference type="Pfam" id="PF13193">
    <property type="entry name" value="AMP-binding_C"/>
    <property type="match status" value="1"/>
</dbReference>
<sequence>MGHIEKPWLKFYDEKISEFANFENISLHEMFTKAVERFSNNTAITLYNQTWTYQEVSNIVEKFAASLHTLGFEKGDRLSIMLPNSPHYIFSLFTAFRLGGIGVQVNPMYVGPEIKHVLNDSESRFMVVYEDMYSRVKEVQEQTSLKNIIVVGFGDKKVELAEGDFYFNDFVKKTVESAPKVTVNPSEDVAVLQYTGGTTGVSKGVMLTHRNLMADIEQVNDFMFRAIDVPSNAKVMAILPMFHIYGLTCNVFLGLHVGCNLLVLPRFVVQEVAEVVKREQPFQFSAVPTMFVALNSLPDLEEYGFDKVSHFNSGGAAMPIEQLHLFESRTGCNLCEGYGLSEASPTTHFNPTYLTRKVGSIGIPVPGLESKIVVESEQEYVEVPVGEVGELVVRGPQVMKGYWKRPEETELVLKDGWLHTGDMARMDEDGYFYIVDRKKDMIIASGYNVYPREVEEILYQHEAVQEVIVVGVPDPYRGETVKAFLKLKEGSIATEEEIIHYSKQFLAPYKVPKIVEFRDELPKSAVGKLLRRKLRDEELELSK</sequence>
<dbReference type="Gene3D" id="3.40.50.12780">
    <property type="entry name" value="N-terminal domain of ligase-like"/>
    <property type="match status" value="1"/>
</dbReference>
<dbReference type="SUPFAM" id="SSF56801">
    <property type="entry name" value="Acetyl-CoA synthetase-like"/>
    <property type="match status" value="1"/>
</dbReference>
<proteinExistence type="predicted"/>
<feature type="domain" description="AMP-dependent synthetase/ligase" evidence="1">
    <location>
        <begin position="31"/>
        <end position="403"/>
    </location>
</feature>
<dbReference type="Proteomes" id="UP001597506">
    <property type="component" value="Unassembled WGS sequence"/>
</dbReference>
<dbReference type="Gene3D" id="3.30.300.30">
    <property type="match status" value="1"/>
</dbReference>
<dbReference type="InterPro" id="IPR020845">
    <property type="entry name" value="AMP-binding_CS"/>
</dbReference>
<dbReference type="Pfam" id="PF00501">
    <property type="entry name" value="AMP-binding"/>
    <property type="match status" value="1"/>
</dbReference>
<dbReference type="PROSITE" id="PS00455">
    <property type="entry name" value="AMP_BINDING"/>
    <property type="match status" value="1"/>
</dbReference>
<dbReference type="InterPro" id="IPR025110">
    <property type="entry name" value="AMP-bd_C"/>
</dbReference>
<evidence type="ECO:0000313" key="3">
    <source>
        <dbReference type="EMBL" id="MFD2679768.1"/>
    </source>
</evidence>
<evidence type="ECO:0000313" key="4">
    <source>
        <dbReference type="Proteomes" id="UP001597506"/>
    </source>
</evidence>
<evidence type="ECO:0000259" key="2">
    <source>
        <dbReference type="Pfam" id="PF13193"/>
    </source>
</evidence>
<dbReference type="RefSeq" id="WP_377932673.1">
    <property type="nucleotide sequence ID" value="NZ_JBHUMF010000008.1"/>
</dbReference>
<evidence type="ECO:0000259" key="1">
    <source>
        <dbReference type="Pfam" id="PF00501"/>
    </source>
</evidence>
<dbReference type="InterPro" id="IPR050237">
    <property type="entry name" value="ATP-dep_AMP-bd_enzyme"/>
</dbReference>
<reference evidence="4" key="1">
    <citation type="journal article" date="2019" name="Int. J. Syst. Evol. Microbiol.">
        <title>The Global Catalogue of Microorganisms (GCM) 10K type strain sequencing project: providing services to taxonomists for standard genome sequencing and annotation.</title>
        <authorList>
            <consortium name="The Broad Institute Genomics Platform"/>
            <consortium name="The Broad Institute Genome Sequencing Center for Infectious Disease"/>
            <person name="Wu L."/>
            <person name="Ma J."/>
        </authorList>
    </citation>
    <scope>NUCLEOTIDE SEQUENCE [LARGE SCALE GENOMIC DNA]</scope>
    <source>
        <strain evidence="4">KCTC 3913</strain>
    </source>
</reference>
<dbReference type="InterPro" id="IPR042099">
    <property type="entry name" value="ANL_N_sf"/>
</dbReference>
<feature type="domain" description="AMP-binding enzyme C-terminal" evidence="2">
    <location>
        <begin position="453"/>
        <end position="528"/>
    </location>
</feature>
<dbReference type="CDD" id="cd05936">
    <property type="entry name" value="FC-FACS_FadD_like"/>
    <property type="match status" value="1"/>
</dbReference>
<protein>
    <submittedName>
        <fullName evidence="3">Long-chain fatty acid--CoA ligase</fullName>
    </submittedName>
</protein>
<dbReference type="PANTHER" id="PTHR43767:SF1">
    <property type="entry name" value="NONRIBOSOMAL PEPTIDE SYNTHASE PES1 (EUROFUNG)-RELATED"/>
    <property type="match status" value="1"/>
</dbReference>
<accession>A0ABW5RM42</accession>
<gene>
    <name evidence="3" type="ORF">ACFSUL_03275</name>
</gene>
<dbReference type="InterPro" id="IPR000873">
    <property type="entry name" value="AMP-dep_synth/lig_dom"/>
</dbReference>
<dbReference type="EMBL" id="JBHUMF010000008">
    <property type="protein sequence ID" value="MFD2679768.1"/>
    <property type="molecule type" value="Genomic_DNA"/>
</dbReference>